<organism evidence="8 9">
    <name type="scientific">Synaphobranchus kaupii</name>
    <name type="common">Kaup's arrowtooth eel</name>
    <dbReference type="NCBI Taxonomy" id="118154"/>
    <lineage>
        <taxon>Eukaryota</taxon>
        <taxon>Metazoa</taxon>
        <taxon>Chordata</taxon>
        <taxon>Craniata</taxon>
        <taxon>Vertebrata</taxon>
        <taxon>Euteleostomi</taxon>
        <taxon>Actinopterygii</taxon>
        <taxon>Neopterygii</taxon>
        <taxon>Teleostei</taxon>
        <taxon>Anguilliformes</taxon>
        <taxon>Synaphobranchidae</taxon>
        <taxon>Synaphobranchus</taxon>
    </lineage>
</organism>
<feature type="compositionally biased region" description="Basic and acidic residues" evidence="6">
    <location>
        <begin position="1261"/>
        <end position="1284"/>
    </location>
</feature>
<gene>
    <name evidence="8" type="ORF">SKAU_G00343310</name>
</gene>
<evidence type="ECO:0000256" key="3">
    <source>
        <dbReference type="ARBA" id="ARBA00022490"/>
    </source>
</evidence>
<evidence type="ECO:0000256" key="2">
    <source>
        <dbReference type="ARBA" id="ARBA00004496"/>
    </source>
</evidence>
<dbReference type="OrthoDB" id="442692at2759"/>
<dbReference type="Proteomes" id="UP001152622">
    <property type="component" value="Chromosome 16"/>
</dbReference>
<feature type="region of interest" description="Disordered" evidence="6">
    <location>
        <begin position="468"/>
        <end position="488"/>
    </location>
</feature>
<dbReference type="GO" id="GO:0003341">
    <property type="term" value="P:cilium movement"/>
    <property type="evidence" value="ECO:0007669"/>
    <property type="project" value="TreeGrafter"/>
</dbReference>
<dbReference type="InterPro" id="IPR033305">
    <property type="entry name" value="Hydin-like"/>
</dbReference>
<evidence type="ECO:0000259" key="7">
    <source>
        <dbReference type="Pfam" id="PF22544"/>
    </source>
</evidence>
<comment type="subcellular location">
    <subcellularLocation>
        <location evidence="1">Cell projection</location>
        <location evidence="1">Cilium</location>
    </subcellularLocation>
    <subcellularLocation>
        <location evidence="2">Cytoplasm</location>
    </subcellularLocation>
</comment>
<evidence type="ECO:0000313" key="8">
    <source>
        <dbReference type="EMBL" id="KAJ8339698.1"/>
    </source>
</evidence>
<dbReference type="GO" id="GO:1904158">
    <property type="term" value="P:axonemal central apparatus assembly"/>
    <property type="evidence" value="ECO:0007669"/>
    <property type="project" value="TreeGrafter"/>
</dbReference>
<name>A0A9Q1EJ09_SYNKA</name>
<keyword evidence="9" id="KW-1185">Reference proteome</keyword>
<dbReference type="InterPro" id="IPR013783">
    <property type="entry name" value="Ig-like_fold"/>
</dbReference>
<feature type="compositionally biased region" description="Polar residues" evidence="6">
    <location>
        <begin position="1"/>
        <end position="17"/>
    </location>
</feature>
<evidence type="ECO:0000256" key="5">
    <source>
        <dbReference type="ARBA" id="ARBA00023273"/>
    </source>
</evidence>
<evidence type="ECO:0000256" key="4">
    <source>
        <dbReference type="ARBA" id="ARBA00023069"/>
    </source>
</evidence>
<accession>A0A9Q1EJ09</accession>
<keyword evidence="5" id="KW-0966">Cell projection</keyword>
<protein>
    <recommendedName>
        <fullName evidence="7">HYDIN/VesB/CFA65-like Ig-like domain-containing protein</fullName>
    </recommendedName>
</protein>
<dbReference type="InterPro" id="IPR053879">
    <property type="entry name" value="HYDIN_VesB_CFA65-like_Ig"/>
</dbReference>
<dbReference type="Gene3D" id="2.60.40.10">
    <property type="entry name" value="Immunoglobulins"/>
    <property type="match status" value="10"/>
</dbReference>
<dbReference type="PANTHER" id="PTHR23053">
    <property type="entry name" value="DLEC1 DELETED IN LUNG AND ESOPHAGEAL CANCER 1"/>
    <property type="match status" value="1"/>
</dbReference>
<feature type="domain" description="HYDIN/VesB/CFA65-like Ig-like" evidence="7">
    <location>
        <begin position="198"/>
        <end position="290"/>
    </location>
</feature>
<feature type="region of interest" description="Disordered" evidence="6">
    <location>
        <begin position="1"/>
        <end position="28"/>
    </location>
</feature>
<evidence type="ECO:0000256" key="6">
    <source>
        <dbReference type="SAM" id="MobiDB-lite"/>
    </source>
</evidence>
<keyword evidence="3" id="KW-0963">Cytoplasm</keyword>
<evidence type="ECO:0000313" key="9">
    <source>
        <dbReference type="Proteomes" id="UP001152622"/>
    </source>
</evidence>
<feature type="region of interest" description="Disordered" evidence="6">
    <location>
        <begin position="1261"/>
        <end position="1331"/>
    </location>
</feature>
<feature type="domain" description="HYDIN/VesB/CFA65-like Ig-like" evidence="7">
    <location>
        <begin position="536"/>
        <end position="635"/>
    </location>
</feature>
<reference evidence="8" key="1">
    <citation type="journal article" date="2023" name="Science">
        <title>Genome structures resolve the early diversification of teleost fishes.</title>
        <authorList>
            <person name="Parey E."/>
            <person name="Louis A."/>
            <person name="Montfort J."/>
            <person name="Bouchez O."/>
            <person name="Roques C."/>
            <person name="Iampietro C."/>
            <person name="Lluch J."/>
            <person name="Castinel A."/>
            <person name="Donnadieu C."/>
            <person name="Desvignes T."/>
            <person name="Floi Bucao C."/>
            <person name="Jouanno E."/>
            <person name="Wen M."/>
            <person name="Mejri S."/>
            <person name="Dirks R."/>
            <person name="Jansen H."/>
            <person name="Henkel C."/>
            <person name="Chen W.J."/>
            <person name="Zahm M."/>
            <person name="Cabau C."/>
            <person name="Klopp C."/>
            <person name="Thompson A.W."/>
            <person name="Robinson-Rechavi M."/>
            <person name="Braasch I."/>
            <person name="Lecointre G."/>
            <person name="Bobe J."/>
            <person name="Postlethwait J.H."/>
            <person name="Berthelot C."/>
            <person name="Roest Crollius H."/>
            <person name="Guiguen Y."/>
        </authorList>
    </citation>
    <scope>NUCLEOTIDE SEQUENCE</scope>
    <source>
        <strain evidence="8">WJC10195</strain>
    </source>
</reference>
<proteinExistence type="predicted"/>
<comment type="caution">
    <text evidence="8">The sequence shown here is derived from an EMBL/GenBank/DDBJ whole genome shotgun (WGS) entry which is preliminary data.</text>
</comment>
<dbReference type="Pfam" id="PF22544">
    <property type="entry name" value="HYDIN_VesB_CFA65-like_Ig"/>
    <property type="match status" value="2"/>
</dbReference>
<dbReference type="PANTHER" id="PTHR23053:SF0">
    <property type="entry name" value="HYDROCEPHALUS-INDUCING PROTEIN HOMOLOG"/>
    <property type="match status" value="1"/>
</dbReference>
<dbReference type="EMBL" id="JAINUF010000016">
    <property type="protein sequence ID" value="KAJ8339698.1"/>
    <property type="molecule type" value="Genomic_DNA"/>
</dbReference>
<dbReference type="GO" id="GO:0005930">
    <property type="term" value="C:axoneme"/>
    <property type="evidence" value="ECO:0007669"/>
    <property type="project" value="TreeGrafter"/>
</dbReference>
<sequence>MPTSKVQAASNTPQSLSPKMPEGFKSKVVAPRNPKLVKHEDLSIRLTPSAFAQEMSQSTEERLANTRQMNPPRILQLLDMSETTHQKSSSVDVDQAMFQPFPSEVIFQNYSPSETYEVPLVLRNNDKIPRLVKVAEESSLYFKVVSPLDVCNKVAPGMASTFTVLFTPQENKDYAHRLICVTEREKFEVPIRAIGARAILDFPDHLHFPLTPVKSPAQRTLLVRNIGTCEAKFQLSTYSPFSVEPSIGNLGVGESMQVTVDFLPKITGDHAQNLLLHYHTGEDVYISLYGGATDVNVRLDRNSVIVERTYISMANQRTVAIVNRSDVIIHYQWKSQATEEEESVQKLSLPGLPSPGLDGIGGEANAIASLSGPIFSLSGPIPTPHSRESSNQSQTDGSVEWGCGLVFREAGVSAPALPSSWPVSGYARTCSGRRRTRWISSCRSAEPTPTLRDRLSLLSRTFQERRRQLQDDSPSFSHDHITLDPPDGDIWPNSTAEISIIFKPSEAKTYHLTVYCDITGRESRLPLRIKGEGIGPKLHFNLDLLDMGNVFIGSKHTYEVLMSNKGHIDASFRLAPPTSALGRCFRFSPSEGTVPPGACHSIQVTFCSSTLAIFTEEFLFTVERNPQPVPLLFSGRVMGPTFHFSVPRLDFGDVAFGFPQSLTCCLNNTSLVPLTFGLRILGDGTGPPSVASTDQVSDLNRREWGTGGALADHPVEFTIAPSSGTVRAQGAIDIQVTLCSNTVRLYSSALVVDVQGVGEEVLALPVTARCVVPSVLLDPPVLEFERCFLGHPYHRSVKLTNQSDLPVCYGLLSQEYEESPSVLYSSPHPRGVLDPLSSVELPLVLQAKAVRHLLATAGIAVFGSQEPPMDLLLSCIGEGPVVHISVAEVDFGSVPVLTDVSRTLRLSNQSPVLASFQAHMVRSRSLWRVEPSEGVVPPEGEVELRLIAHLDDTLRFQDKLNLAIQDSRTHTIPVCATGKGTTIVSDRPFAPSLDLGAHFSSGPCQYHFRLTNRGRRSHQLYWMTEGFPQFRRRANQASPQGSGVDMVLEGSSQTPKLVQERLLCQAIVGQQSGKDRIMAVDVRCQFVSPVLDLSPQELRFYVEKVPGSSLVPLFQPLVLQNVSSLPLSMDLSLVQPFGLCDRQGDDAYFTSKSLVLAMGEKVELWVRFDPCFRRDSVARVAEEVLDVRYRDHPQRDAVGLRGEVHFPNLHFSSDRLDFGCVLNHTETQRQLTMTNCSPLPVTYRWAFLVDQDHYSIREVEAPTMHLEEEREEGEKRTPQNETKEGPGFPVDTPLPQGSPVLTMEDPSPQTSPGPQPQTAEQSPSALCPNPSPSVGVEQVFDILPIHGVLLPGESQQVSFTFYGHAHISGRALALCQVESGPTYEIALEGESSLATYSLDTTEIHLGLQLFDRVAEAEITLRNSGKVRLEFTALLGDLDVSPEDPLPGVPLVIPRTGHIEPKAEKKLTVYYLPGVPEVFHTTFDLQVSFFEVETITLRGEGIFPRVCLDLPRKLEEERYGSVLKEAREALERERQREETLSRPETGGVALSADDYVPTYDALLQMEVERLLVKENAELLLEEVEEDSRDTPGSSRWRKRLSRFVLPEYTLDFGCVILGNVPTHIVKVTNTGPASVSFRADRRLLASSGFCTELDRVRNLPYCETETFEVKFDPRGANLDLGQVDAIMPIQVVGGPWVQVRLWAVVTMPLLTISGETLHFGTVQCGQCQVITVQLSNQEPVPCEWSGGRGRAAQEEGR</sequence>
<evidence type="ECO:0000256" key="1">
    <source>
        <dbReference type="ARBA" id="ARBA00004138"/>
    </source>
</evidence>
<keyword evidence="4" id="KW-0969">Cilium</keyword>